<evidence type="ECO:0000256" key="1">
    <source>
        <dbReference type="ARBA" id="ARBA00001182"/>
    </source>
</evidence>
<comment type="caution">
    <text evidence="10">The sequence shown here is derived from an EMBL/GenBank/DDBJ whole genome shotgun (WGS) entry which is preliminary data.</text>
</comment>
<dbReference type="Proteomes" id="UP000327044">
    <property type="component" value="Unassembled WGS sequence"/>
</dbReference>
<accession>A0A5N4AD21</accession>
<keyword evidence="5" id="KW-0256">Endoplasmic reticulum</keyword>
<evidence type="ECO:0000256" key="3">
    <source>
        <dbReference type="ARBA" id="ARBA00006347"/>
    </source>
</evidence>
<dbReference type="PANTHER" id="PTHR18929:SF132">
    <property type="entry name" value="PROTEIN DISULFIDE-ISOMERASE A3"/>
    <property type="match status" value="1"/>
</dbReference>
<evidence type="ECO:0000256" key="2">
    <source>
        <dbReference type="ARBA" id="ARBA00004319"/>
    </source>
</evidence>
<dbReference type="OrthoDB" id="427280at2759"/>
<dbReference type="Gene3D" id="3.40.30.10">
    <property type="entry name" value="Glutaredoxin"/>
    <property type="match status" value="1"/>
</dbReference>
<gene>
    <name evidence="10" type="ORF">PPYR_12040</name>
</gene>
<comment type="subcellular location">
    <subcellularLocation>
        <location evidence="2">Endoplasmic reticulum lumen</location>
    </subcellularLocation>
</comment>
<evidence type="ECO:0000259" key="9">
    <source>
        <dbReference type="PROSITE" id="PS51352"/>
    </source>
</evidence>
<evidence type="ECO:0000313" key="10">
    <source>
        <dbReference type="EMBL" id="KAB0795201.1"/>
    </source>
</evidence>
<dbReference type="PANTHER" id="PTHR18929">
    <property type="entry name" value="PROTEIN DISULFIDE ISOMERASE"/>
    <property type="match status" value="1"/>
</dbReference>
<reference evidence="10 11" key="1">
    <citation type="journal article" date="2018" name="Elife">
        <title>Firefly genomes illuminate parallel origins of bioluminescence in beetles.</title>
        <authorList>
            <person name="Fallon T.R."/>
            <person name="Lower S.E."/>
            <person name="Chang C.H."/>
            <person name="Bessho-Uehara M."/>
            <person name="Martin G.J."/>
            <person name="Bewick A.J."/>
            <person name="Behringer M."/>
            <person name="Debat H.J."/>
            <person name="Wong I."/>
            <person name="Day J.C."/>
            <person name="Suvorov A."/>
            <person name="Silva C.J."/>
            <person name="Stanger-Hall K.F."/>
            <person name="Hall D.W."/>
            <person name="Schmitz R.J."/>
            <person name="Nelson D.R."/>
            <person name="Lewis S.M."/>
            <person name="Shigenobu S."/>
            <person name="Bybee S.M."/>
            <person name="Larracuente A.M."/>
            <person name="Oba Y."/>
            <person name="Weng J.K."/>
        </authorList>
    </citation>
    <scope>NUCLEOTIDE SEQUENCE [LARGE SCALE GENOMIC DNA]</scope>
    <source>
        <strain evidence="10">1611_PpyrPB1</strain>
        <tissue evidence="10">Whole body</tissue>
    </source>
</reference>
<keyword evidence="8" id="KW-0732">Signal</keyword>
<dbReference type="AlphaFoldDB" id="A0A5N4AD21"/>
<protein>
    <recommendedName>
        <fullName evidence="4">protein disulfide-isomerase</fullName>
        <ecNumber evidence="4">5.3.4.1</ecNumber>
    </recommendedName>
</protein>
<comment type="catalytic activity">
    <reaction evidence="1">
        <text>Catalyzes the rearrangement of -S-S- bonds in proteins.</text>
        <dbReference type="EC" id="5.3.4.1"/>
    </reaction>
</comment>
<evidence type="ECO:0000256" key="7">
    <source>
        <dbReference type="ARBA" id="ARBA00023284"/>
    </source>
</evidence>
<organism evidence="10 11">
    <name type="scientific">Photinus pyralis</name>
    <name type="common">Common eastern firefly</name>
    <name type="synonym">Lampyris pyralis</name>
    <dbReference type="NCBI Taxonomy" id="7054"/>
    <lineage>
        <taxon>Eukaryota</taxon>
        <taxon>Metazoa</taxon>
        <taxon>Ecdysozoa</taxon>
        <taxon>Arthropoda</taxon>
        <taxon>Hexapoda</taxon>
        <taxon>Insecta</taxon>
        <taxon>Pterygota</taxon>
        <taxon>Neoptera</taxon>
        <taxon>Endopterygota</taxon>
        <taxon>Coleoptera</taxon>
        <taxon>Polyphaga</taxon>
        <taxon>Elateriformia</taxon>
        <taxon>Elateroidea</taxon>
        <taxon>Lampyridae</taxon>
        <taxon>Lampyrinae</taxon>
        <taxon>Photinus</taxon>
    </lineage>
</organism>
<dbReference type="EMBL" id="VVIM01000008">
    <property type="protein sequence ID" value="KAB0795201.1"/>
    <property type="molecule type" value="Genomic_DNA"/>
</dbReference>
<dbReference type="GO" id="GO:0005788">
    <property type="term" value="C:endoplasmic reticulum lumen"/>
    <property type="evidence" value="ECO:0007669"/>
    <property type="project" value="UniProtKB-SubCell"/>
</dbReference>
<dbReference type="InterPro" id="IPR036249">
    <property type="entry name" value="Thioredoxin-like_sf"/>
</dbReference>
<dbReference type="InterPro" id="IPR013766">
    <property type="entry name" value="Thioredoxin_domain"/>
</dbReference>
<evidence type="ECO:0000313" key="11">
    <source>
        <dbReference type="Proteomes" id="UP000327044"/>
    </source>
</evidence>
<dbReference type="GO" id="GO:0003756">
    <property type="term" value="F:protein disulfide isomerase activity"/>
    <property type="evidence" value="ECO:0007669"/>
    <property type="project" value="UniProtKB-EC"/>
</dbReference>
<evidence type="ECO:0000256" key="6">
    <source>
        <dbReference type="ARBA" id="ARBA00023235"/>
    </source>
</evidence>
<evidence type="ECO:0000256" key="5">
    <source>
        <dbReference type="ARBA" id="ARBA00022824"/>
    </source>
</evidence>
<dbReference type="InParanoid" id="A0A5N4AD21"/>
<evidence type="ECO:0000256" key="8">
    <source>
        <dbReference type="SAM" id="SignalP"/>
    </source>
</evidence>
<sequence length="192" mass="22281">MWKLYVYLATIVNLGLCGEQVKVKDGILVLNKNNFDQTISNNEYVFVKFYASWCIHSRNMASEYEKAANEASKLQMPIKFAELESENHTDLMNRNKIKGYPTLILFRRKTPIEYPRSNDRTSEAFISWLKDQTLPTVKQRNTTKEAEVLTKNEETVARFNSSIVASQEGNLEDLFKKELDLEFIDDVLNPDQ</sequence>
<comment type="similarity">
    <text evidence="3">Belongs to the protein disulfide isomerase family.</text>
</comment>
<feature type="signal peptide" evidence="8">
    <location>
        <begin position="1"/>
        <end position="17"/>
    </location>
</feature>
<feature type="chain" id="PRO_5024271086" description="protein disulfide-isomerase" evidence="8">
    <location>
        <begin position="18"/>
        <end position="192"/>
    </location>
</feature>
<dbReference type="Pfam" id="PF00085">
    <property type="entry name" value="Thioredoxin"/>
    <property type="match status" value="1"/>
</dbReference>
<dbReference type="SUPFAM" id="SSF52833">
    <property type="entry name" value="Thioredoxin-like"/>
    <property type="match status" value="1"/>
</dbReference>
<keyword evidence="6" id="KW-0413">Isomerase</keyword>
<keyword evidence="7" id="KW-0676">Redox-active center</keyword>
<dbReference type="PROSITE" id="PS51352">
    <property type="entry name" value="THIOREDOXIN_2"/>
    <property type="match status" value="1"/>
</dbReference>
<dbReference type="GO" id="GO:0006457">
    <property type="term" value="P:protein folding"/>
    <property type="evidence" value="ECO:0007669"/>
    <property type="project" value="TreeGrafter"/>
</dbReference>
<keyword evidence="11" id="KW-1185">Reference proteome</keyword>
<evidence type="ECO:0000256" key="4">
    <source>
        <dbReference type="ARBA" id="ARBA00012723"/>
    </source>
</evidence>
<dbReference type="GO" id="GO:0034976">
    <property type="term" value="P:response to endoplasmic reticulum stress"/>
    <property type="evidence" value="ECO:0007669"/>
    <property type="project" value="TreeGrafter"/>
</dbReference>
<dbReference type="CDD" id="cd02961">
    <property type="entry name" value="PDI_a_family"/>
    <property type="match status" value="1"/>
</dbReference>
<feature type="domain" description="Thioredoxin" evidence="9">
    <location>
        <begin position="5"/>
        <end position="189"/>
    </location>
</feature>
<dbReference type="EC" id="5.3.4.1" evidence="4"/>
<proteinExistence type="inferred from homology"/>
<name>A0A5N4AD21_PHOPY</name>